<dbReference type="Gene3D" id="1.10.10.10">
    <property type="entry name" value="Winged helix-like DNA-binding domain superfamily/Winged helix DNA-binding domain"/>
    <property type="match status" value="1"/>
</dbReference>
<dbReference type="KEGG" id="csy:CENSYa_1838"/>
<dbReference type="AlphaFoldDB" id="A0RYN1"/>
<dbReference type="EMBL" id="DP000238">
    <property type="protein sequence ID" value="ABK78448.1"/>
    <property type="molecule type" value="Genomic_DNA"/>
</dbReference>
<name>A0RYN1_CENSY</name>
<reference evidence="1 2" key="1">
    <citation type="journal article" date="2006" name="Proc. Natl. Acad. Sci. U.S.A.">
        <title>Genomic analysis of the uncultivated marine crenarchaeote Cenarchaeum symbiosum.</title>
        <authorList>
            <person name="Hallam S.J."/>
            <person name="Konstantinidis K.T."/>
            <person name="Putnam N."/>
            <person name="Schleper C."/>
            <person name="Watanabe Y."/>
            <person name="Sugahara J."/>
            <person name="Preston C."/>
            <person name="de la Torre J."/>
            <person name="Richardson P.M."/>
            <person name="DeLong E.F."/>
        </authorList>
    </citation>
    <scope>NUCLEOTIDE SEQUENCE [LARGE SCALE GENOMIC DNA]</scope>
    <source>
        <strain evidence="2">A</strain>
    </source>
</reference>
<organism evidence="1 2">
    <name type="scientific">Cenarchaeum symbiosum (strain A)</name>
    <dbReference type="NCBI Taxonomy" id="414004"/>
    <lineage>
        <taxon>Archaea</taxon>
        <taxon>Nitrososphaerota</taxon>
        <taxon>Candidatus Cenarchaeales</taxon>
        <taxon>Candidatus Cenarchaeaceae</taxon>
        <taxon>Candidatus Cenarchaeum</taxon>
    </lineage>
</organism>
<evidence type="ECO:0000313" key="1">
    <source>
        <dbReference type="EMBL" id="ABK78448.1"/>
    </source>
</evidence>
<gene>
    <name evidence="1" type="ordered locus">CENSYa_1838</name>
</gene>
<evidence type="ECO:0000313" key="2">
    <source>
        <dbReference type="Proteomes" id="UP000000758"/>
    </source>
</evidence>
<keyword evidence="2" id="KW-1185">Reference proteome</keyword>
<dbReference type="EnsemblBacteria" id="ABK78448">
    <property type="protein sequence ID" value="ABK78448"/>
    <property type="gene ID" value="CENSYa_1838"/>
</dbReference>
<protein>
    <submittedName>
        <fullName evidence="1">Uncharacterized protein</fullName>
    </submittedName>
</protein>
<dbReference type="HOGENOM" id="CLU_127454_0_0_2"/>
<dbReference type="InterPro" id="IPR036388">
    <property type="entry name" value="WH-like_DNA-bd_sf"/>
</dbReference>
<accession>A0RYN1</accession>
<proteinExistence type="predicted"/>
<sequence>MTRKRIRIDVEDAEGGRYDIRIEGKVNREKVIKIFDMLDMINIEEADSPVPDTVGSKIWGIVEKQFPIGRFTSTDILEKYEDEYNAPIKLSIISTYLSRFAQRGRVNRARSGRSWTYQIAGMTQQTR</sequence>
<dbReference type="Proteomes" id="UP000000758">
    <property type="component" value="Chromosome"/>
</dbReference>